<evidence type="ECO:0000256" key="2">
    <source>
        <dbReference type="ARBA" id="ARBA00009810"/>
    </source>
</evidence>
<comment type="caution">
    <text evidence="20">The sequence shown here is derived from an EMBL/GenBank/DDBJ whole genome shotgun (WGS) entry which is preliminary data.</text>
</comment>
<proteinExistence type="inferred from homology"/>
<name>A0ABP9F3Z7_9GAMM</name>
<evidence type="ECO:0000256" key="7">
    <source>
        <dbReference type="ARBA" id="ARBA00022729"/>
    </source>
</evidence>
<keyword evidence="3 14" id="KW-0813">Transport</keyword>
<comment type="similarity">
    <text evidence="2 14 15">Belongs to the TonB-dependent receptor family.</text>
</comment>
<gene>
    <name evidence="20" type="ORF">GCM10023333_28360</name>
</gene>
<evidence type="ECO:0000256" key="5">
    <source>
        <dbReference type="ARBA" id="ARBA00022496"/>
    </source>
</evidence>
<evidence type="ECO:0000256" key="4">
    <source>
        <dbReference type="ARBA" id="ARBA00022452"/>
    </source>
</evidence>
<dbReference type="PROSITE" id="PS52016">
    <property type="entry name" value="TONB_DEPENDENT_REC_3"/>
    <property type="match status" value="1"/>
</dbReference>
<evidence type="ECO:0000256" key="13">
    <source>
        <dbReference type="ARBA" id="ARBA00023237"/>
    </source>
</evidence>
<keyword evidence="13 14" id="KW-0998">Cell outer membrane</keyword>
<evidence type="ECO:0000256" key="9">
    <source>
        <dbReference type="ARBA" id="ARBA00023065"/>
    </source>
</evidence>
<dbReference type="SUPFAM" id="SSF56935">
    <property type="entry name" value="Porins"/>
    <property type="match status" value="1"/>
</dbReference>
<feature type="chain" id="PRO_5046224908" evidence="17">
    <location>
        <begin position="21"/>
        <end position="707"/>
    </location>
</feature>
<dbReference type="InterPro" id="IPR039426">
    <property type="entry name" value="TonB-dep_rcpt-like"/>
</dbReference>
<dbReference type="NCBIfam" id="TIGR01783">
    <property type="entry name" value="TonB-siderophor"/>
    <property type="match status" value="1"/>
</dbReference>
<dbReference type="Pfam" id="PF00593">
    <property type="entry name" value="TonB_dep_Rec_b-barrel"/>
    <property type="match status" value="1"/>
</dbReference>
<keyword evidence="9" id="KW-0406">Ion transport</keyword>
<evidence type="ECO:0000256" key="17">
    <source>
        <dbReference type="SAM" id="SignalP"/>
    </source>
</evidence>
<keyword evidence="21" id="KW-1185">Reference proteome</keyword>
<dbReference type="PANTHER" id="PTHR32552">
    <property type="entry name" value="FERRICHROME IRON RECEPTOR-RELATED"/>
    <property type="match status" value="1"/>
</dbReference>
<keyword evidence="7 17" id="KW-0732">Signal</keyword>
<evidence type="ECO:0000256" key="8">
    <source>
        <dbReference type="ARBA" id="ARBA00023004"/>
    </source>
</evidence>
<keyword evidence="10 15" id="KW-0798">TonB box</keyword>
<evidence type="ECO:0000256" key="10">
    <source>
        <dbReference type="ARBA" id="ARBA00023077"/>
    </source>
</evidence>
<protein>
    <submittedName>
        <fullName evidence="20">TonB-dependent receptor</fullName>
    </submittedName>
</protein>
<feature type="domain" description="TonB-dependent receptor plug" evidence="19">
    <location>
        <begin position="55"/>
        <end position="152"/>
    </location>
</feature>
<evidence type="ECO:0000256" key="14">
    <source>
        <dbReference type="PROSITE-ProRule" id="PRU01360"/>
    </source>
</evidence>
<evidence type="ECO:0000256" key="1">
    <source>
        <dbReference type="ARBA" id="ARBA00004571"/>
    </source>
</evidence>
<keyword evidence="11 14" id="KW-0472">Membrane</keyword>
<evidence type="ECO:0000313" key="20">
    <source>
        <dbReference type="EMBL" id="GAA4893509.1"/>
    </source>
</evidence>
<dbReference type="Gene3D" id="2.170.130.10">
    <property type="entry name" value="TonB-dependent receptor, plug domain"/>
    <property type="match status" value="1"/>
</dbReference>
<dbReference type="InterPro" id="IPR037066">
    <property type="entry name" value="Plug_dom_sf"/>
</dbReference>
<feature type="signal peptide" evidence="17">
    <location>
        <begin position="1"/>
        <end position="20"/>
    </location>
</feature>
<evidence type="ECO:0000259" key="19">
    <source>
        <dbReference type="Pfam" id="PF07715"/>
    </source>
</evidence>
<reference evidence="21" key="1">
    <citation type="journal article" date="2019" name="Int. J. Syst. Evol. Microbiol.">
        <title>The Global Catalogue of Microorganisms (GCM) 10K type strain sequencing project: providing services to taxonomists for standard genome sequencing and annotation.</title>
        <authorList>
            <consortium name="The Broad Institute Genomics Platform"/>
            <consortium name="The Broad Institute Genome Sequencing Center for Infectious Disease"/>
            <person name="Wu L."/>
            <person name="Ma J."/>
        </authorList>
    </citation>
    <scope>NUCLEOTIDE SEQUENCE [LARGE SCALE GENOMIC DNA]</scope>
    <source>
        <strain evidence="21">JCM 18401</strain>
    </source>
</reference>
<dbReference type="RefSeq" id="WP_345336081.1">
    <property type="nucleotide sequence ID" value="NZ_BAABJZ010000091.1"/>
</dbReference>
<dbReference type="Proteomes" id="UP001499988">
    <property type="component" value="Unassembled WGS sequence"/>
</dbReference>
<keyword evidence="4 14" id="KW-1134">Transmembrane beta strand</keyword>
<dbReference type="CDD" id="cd01347">
    <property type="entry name" value="ligand_gated_channel"/>
    <property type="match status" value="1"/>
</dbReference>
<dbReference type="InterPro" id="IPR000531">
    <property type="entry name" value="Beta-barrel_TonB"/>
</dbReference>
<dbReference type="InterPro" id="IPR010105">
    <property type="entry name" value="TonB_sidphr_rcpt"/>
</dbReference>
<evidence type="ECO:0000256" key="11">
    <source>
        <dbReference type="ARBA" id="ARBA00023136"/>
    </source>
</evidence>
<evidence type="ECO:0000256" key="6">
    <source>
        <dbReference type="ARBA" id="ARBA00022692"/>
    </source>
</evidence>
<dbReference type="Pfam" id="PF07715">
    <property type="entry name" value="Plug"/>
    <property type="match status" value="1"/>
</dbReference>
<dbReference type="EMBL" id="BAABJZ010000091">
    <property type="protein sequence ID" value="GAA4893509.1"/>
    <property type="molecule type" value="Genomic_DNA"/>
</dbReference>
<organism evidence="20 21">
    <name type="scientific">Ferrimonas pelagia</name>
    <dbReference type="NCBI Taxonomy" id="1177826"/>
    <lineage>
        <taxon>Bacteria</taxon>
        <taxon>Pseudomonadati</taxon>
        <taxon>Pseudomonadota</taxon>
        <taxon>Gammaproteobacteria</taxon>
        <taxon>Alteromonadales</taxon>
        <taxon>Ferrimonadaceae</taxon>
        <taxon>Ferrimonas</taxon>
    </lineage>
</organism>
<evidence type="ECO:0000256" key="3">
    <source>
        <dbReference type="ARBA" id="ARBA00022448"/>
    </source>
</evidence>
<keyword evidence="6 14" id="KW-0812">Transmembrane</keyword>
<sequence>MSPRTLPLVIAALLSPTVLAQEILANVETIKVRGLAFNDYKNDSASGALRGDIPLLSTPQSVTVIPEIVIDEQLATTLGEVLGNDASVTAGSKKWNREVFNLRGFELASGNGYLRNGHQHWSHYVQPMETLERIEVLKGPSSMLYGQSAPGGLINMVSKKPTHERFAELAFDVDGEGGTRYQLDAGGRIDDEGHVRYRGVLVKQDSVYSRTFQNGEQNERDRLLGYLNLEADLGGYGMLSAHYDRTQDKAGIDRGAWLDGEGQVIGERDMIWDMPWSFTDNDIENYGADLHLYLSTDWDLKLGYNQQDFYRQRFDSSPNYERYDADSQSYQYRAFDREDDWQFTTYYVDLTGHFTTGAISHQLLVGANALRYFYQTRRDQGSWTTQTIGTSTPIMPDLDFNRVTKGTPTEYDYYGLYLQDLITLNDQWQVLIGGRFDRMSQDIEGGNSQSFLPRAGLIFHPMADASLYLNYSESFEPNSSVTDEDDANYGLLLDPTIARAWELGGKWDLNEGRLLLSGALFDIEMTDMVMTRSLPGVGDDETDQITRQGGKQRHRGVELSAQGQVTEHWFVMGSMMYLDAEYIEHDEYQDLTPIDAPEWTASLWSRYQLNDAAALNLGLTYEGERFANLGEVVQNGQVIAGANGIVKDAYVRLDAGASYRTALGSHEINLRLNVENLLDTDYIGGGSYSDVSLGEGRMLRLATTISL</sequence>
<keyword evidence="8" id="KW-0408">Iron</keyword>
<feature type="region of interest" description="Disordered" evidence="16">
    <location>
        <begin position="534"/>
        <end position="558"/>
    </location>
</feature>
<dbReference type="PANTHER" id="PTHR32552:SF68">
    <property type="entry name" value="FERRICHROME OUTER MEMBRANE TRANSPORTER_PHAGE RECEPTOR"/>
    <property type="match status" value="1"/>
</dbReference>
<evidence type="ECO:0000256" key="15">
    <source>
        <dbReference type="RuleBase" id="RU003357"/>
    </source>
</evidence>
<evidence type="ECO:0000256" key="16">
    <source>
        <dbReference type="SAM" id="MobiDB-lite"/>
    </source>
</evidence>
<dbReference type="InterPro" id="IPR012910">
    <property type="entry name" value="Plug_dom"/>
</dbReference>
<dbReference type="InterPro" id="IPR036942">
    <property type="entry name" value="Beta-barrel_TonB_sf"/>
</dbReference>
<comment type="subcellular location">
    <subcellularLocation>
        <location evidence="1 14">Cell outer membrane</location>
        <topology evidence="1 14">Multi-pass membrane protein</topology>
    </subcellularLocation>
</comment>
<dbReference type="Gene3D" id="2.40.170.20">
    <property type="entry name" value="TonB-dependent receptor, beta-barrel domain"/>
    <property type="match status" value="1"/>
</dbReference>
<keyword evidence="12 20" id="KW-0675">Receptor</keyword>
<accession>A0ABP9F3Z7</accession>
<keyword evidence="5" id="KW-0410">Iron transport</keyword>
<evidence type="ECO:0000256" key="12">
    <source>
        <dbReference type="ARBA" id="ARBA00023170"/>
    </source>
</evidence>
<feature type="domain" description="TonB-dependent receptor-like beta-barrel" evidence="18">
    <location>
        <begin position="232"/>
        <end position="677"/>
    </location>
</feature>
<evidence type="ECO:0000313" key="21">
    <source>
        <dbReference type="Proteomes" id="UP001499988"/>
    </source>
</evidence>
<evidence type="ECO:0000259" key="18">
    <source>
        <dbReference type="Pfam" id="PF00593"/>
    </source>
</evidence>